<organism evidence="1 2">
    <name type="scientific">Rhodocollybia butyracea</name>
    <dbReference type="NCBI Taxonomy" id="206335"/>
    <lineage>
        <taxon>Eukaryota</taxon>
        <taxon>Fungi</taxon>
        <taxon>Dikarya</taxon>
        <taxon>Basidiomycota</taxon>
        <taxon>Agaricomycotina</taxon>
        <taxon>Agaricomycetes</taxon>
        <taxon>Agaricomycetidae</taxon>
        <taxon>Agaricales</taxon>
        <taxon>Marasmiineae</taxon>
        <taxon>Omphalotaceae</taxon>
        <taxon>Rhodocollybia</taxon>
    </lineage>
</organism>
<proteinExistence type="predicted"/>
<dbReference type="OrthoDB" id="2884736at2759"/>
<dbReference type="Proteomes" id="UP000772434">
    <property type="component" value="Unassembled WGS sequence"/>
</dbReference>
<gene>
    <name evidence="1" type="ORF">BDP27DRAFT_648097</name>
</gene>
<comment type="caution">
    <text evidence="1">The sequence shown here is derived from an EMBL/GenBank/DDBJ whole genome shotgun (WGS) entry which is preliminary data.</text>
</comment>
<accession>A0A9P5PVP8</accession>
<protein>
    <submittedName>
        <fullName evidence="1">Uncharacterized protein</fullName>
    </submittedName>
</protein>
<dbReference type="AlphaFoldDB" id="A0A9P5PVP8"/>
<reference evidence="1" key="1">
    <citation type="submission" date="2020-11" db="EMBL/GenBank/DDBJ databases">
        <authorList>
            <consortium name="DOE Joint Genome Institute"/>
            <person name="Ahrendt S."/>
            <person name="Riley R."/>
            <person name="Andreopoulos W."/>
            <person name="Labutti K."/>
            <person name="Pangilinan J."/>
            <person name="Ruiz-Duenas F.J."/>
            <person name="Barrasa J.M."/>
            <person name="Sanchez-Garcia M."/>
            <person name="Camarero S."/>
            <person name="Miyauchi S."/>
            <person name="Serrano A."/>
            <person name="Linde D."/>
            <person name="Babiker R."/>
            <person name="Drula E."/>
            <person name="Ayuso-Fernandez I."/>
            <person name="Pacheco R."/>
            <person name="Padilla G."/>
            <person name="Ferreira P."/>
            <person name="Barriuso J."/>
            <person name="Kellner H."/>
            <person name="Castanera R."/>
            <person name="Alfaro M."/>
            <person name="Ramirez L."/>
            <person name="Pisabarro A.G."/>
            <person name="Kuo A."/>
            <person name="Tritt A."/>
            <person name="Lipzen A."/>
            <person name="He G."/>
            <person name="Yan M."/>
            <person name="Ng V."/>
            <person name="Cullen D."/>
            <person name="Martin F."/>
            <person name="Rosso M.-N."/>
            <person name="Henrissat B."/>
            <person name="Hibbett D."/>
            <person name="Martinez A.T."/>
            <person name="Grigoriev I.V."/>
        </authorList>
    </citation>
    <scope>NUCLEOTIDE SEQUENCE</scope>
    <source>
        <strain evidence="1">AH 40177</strain>
    </source>
</reference>
<evidence type="ECO:0000313" key="1">
    <source>
        <dbReference type="EMBL" id="KAF9070164.1"/>
    </source>
</evidence>
<evidence type="ECO:0000313" key="2">
    <source>
        <dbReference type="Proteomes" id="UP000772434"/>
    </source>
</evidence>
<keyword evidence="2" id="KW-1185">Reference proteome</keyword>
<name>A0A9P5PVP8_9AGAR</name>
<sequence length="308" mass="34089">MASLHLPCQFCLSSEMPINIYRYALQSNGQLLIAANEGENHDADDEEDEDGVVAKILLCDPLKPSSPILKQLVWHRPYDPFFDTIVLLPMGSIVATESHHHMGHGEYGVAIHIWNSFGSPRLEGPSRTIESFPTLLEVGPDVYLTTEVTASILTSTTLILCAVESVMDVAPHAKSHQSSIRAFGLDALEEKWCTEPIPGSIRNLYHIKFEGVYHHFLVLSMKVLEGTSDWALTVSAIDEVSGAIRRTEILNYKVFGRRRLACGVANTETSSAVISMLFDDGSLCVVPLTRFIEDGLRDLVHFGSQLIR</sequence>
<dbReference type="EMBL" id="JADNRY010000044">
    <property type="protein sequence ID" value="KAF9070164.1"/>
    <property type="molecule type" value="Genomic_DNA"/>
</dbReference>